<dbReference type="RefSeq" id="WP_088618428.1">
    <property type="nucleotide sequence ID" value="NZ_CP022129.1"/>
</dbReference>
<dbReference type="AlphaFoldDB" id="A0A1Z4BW89"/>
<dbReference type="Proteomes" id="UP000197019">
    <property type="component" value="Chromosome"/>
</dbReference>
<name>A0A1Z4BW89_9GAMM</name>
<keyword evidence="3" id="KW-1185">Reference proteome</keyword>
<dbReference type="KEGG" id="mpsy:CEK71_05420"/>
<accession>A0A1Z4BW89</accession>
<proteinExistence type="predicted"/>
<dbReference type="EMBL" id="CP022129">
    <property type="protein sequence ID" value="ASF45551.1"/>
    <property type="molecule type" value="Genomic_DNA"/>
</dbReference>
<evidence type="ECO:0000313" key="4">
    <source>
        <dbReference type="Proteomes" id="UP000237423"/>
    </source>
</evidence>
<sequence length="69" mass="8048">MSVIDYKTEQEIYKTGIDMLYQGLGASGFIRFIQQFNQGHGNYAEDRQQWQQPYSVDAILLEMKNETLP</sequence>
<reference evidence="1 3" key="1">
    <citation type="submission" date="2017-06" db="EMBL/GenBank/DDBJ databases">
        <title>Genome Sequencing of the methanotroph Methylovulum psychrotolerants str. HV10-M2 isolated from a high-altitude environment.</title>
        <authorList>
            <person name="Mateos-Rivera A."/>
        </authorList>
    </citation>
    <scope>NUCLEOTIDE SEQUENCE [LARGE SCALE GENOMIC DNA]</scope>
    <source>
        <strain evidence="1 3">HV10_M2</strain>
    </source>
</reference>
<evidence type="ECO:0000313" key="2">
    <source>
        <dbReference type="EMBL" id="POZ52912.1"/>
    </source>
</evidence>
<dbReference type="EMBL" id="PGFZ01000002">
    <property type="protein sequence ID" value="POZ52912.1"/>
    <property type="molecule type" value="Genomic_DNA"/>
</dbReference>
<dbReference type="Proteomes" id="UP000237423">
    <property type="component" value="Unassembled WGS sequence"/>
</dbReference>
<dbReference type="OrthoDB" id="123228at2"/>
<evidence type="ECO:0000313" key="3">
    <source>
        <dbReference type="Proteomes" id="UP000197019"/>
    </source>
</evidence>
<organism evidence="1 3">
    <name type="scientific">Methylovulum psychrotolerans</name>
    <dbReference type="NCBI Taxonomy" id="1704499"/>
    <lineage>
        <taxon>Bacteria</taxon>
        <taxon>Pseudomonadati</taxon>
        <taxon>Pseudomonadota</taxon>
        <taxon>Gammaproteobacteria</taxon>
        <taxon>Methylococcales</taxon>
        <taxon>Methylococcaceae</taxon>
        <taxon>Methylovulum</taxon>
    </lineage>
</organism>
<protein>
    <submittedName>
        <fullName evidence="1">Uncharacterized protein</fullName>
    </submittedName>
</protein>
<evidence type="ECO:0000313" key="1">
    <source>
        <dbReference type="EMBL" id="ASF45551.1"/>
    </source>
</evidence>
<reference evidence="2 4" key="2">
    <citation type="submission" date="2017-11" db="EMBL/GenBank/DDBJ databases">
        <title>Draft Genome Sequence of Methylobacter psychrotolerans Sph1T, an Obligate Methanotroph from Low-Temperature Environments.</title>
        <authorList>
            <person name="Oshkin I.Y."/>
            <person name="Miroshnikov K."/>
            <person name="Belova S.E."/>
            <person name="Korzhenkov A."/>
            <person name="Toshchakov S.V."/>
            <person name="Dedysh S.N."/>
        </authorList>
    </citation>
    <scope>NUCLEOTIDE SEQUENCE [LARGE SCALE GENOMIC DNA]</scope>
    <source>
        <strain evidence="2 4">Sph1</strain>
    </source>
</reference>
<gene>
    <name evidence="2" type="ORF">AADEFJLK_01523</name>
    <name evidence="1" type="ORF">CEK71_05420</name>
</gene>